<dbReference type="Pfam" id="PF08323">
    <property type="entry name" value="Glyco_transf_5"/>
    <property type="match status" value="1"/>
</dbReference>
<reference evidence="11" key="1">
    <citation type="submission" date="2023-07" db="EMBL/GenBank/DDBJ databases">
        <authorList>
            <person name="Colorado M.A."/>
            <person name="Villamil L.M."/>
            <person name="Melo J.F."/>
            <person name="Rodriguez J.A."/>
            <person name="Ruiz R.Y."/>
        </authorList>
    </citation>
    <scope>NUCLEOTIDE SEQUENCE [LARGE SCALE GENOMIC DNA]</scope>
    <source>
        <strain evidence="11">C33</strain>
    </source>
</reference>
<name>A0ABU4WB16_9FUSO</name>
<dbReference type="RefSeq" id="WP_320313265.1">
    <property type="nucleotide sequence ID" value="NZ_JAVIKH010000005.1"/>
</dbReference>
<protein>
    <recommendedName>
        <fullName evidence="7">Glycogen synthase</fullName>
        <ecNumber evidence="7">2.4.1.21</ecNumber>
    </recommendedName>
    <alternativeName>
        <fullName evidence="7">Starch [bacterial glycogen] synthase</fullName>
    </alternativeName>
</protein>
<evidence type="ECO:0000256" key="2">
    <source>
        <dbReference type="ARBA" id="ARBA00002764"/>
    </source>
</evidence>
<keyword evidence="6 7" id="KW-0320">Glycogen biosynthesis</keyword>
<dbReference type="EC" id="2.4.1.21" evidence="7"/>
<evidence type="ECO:0000313" key="10">
    <source>
        <dbReference type="EMBL" id="MDX8335859.1"/>
    </source>
</evidence>
<dbReference type="InterPro" id="IPR013534">
    <property type="entry name" value="Starch_synth_cat_dom"/>
</dbReference>
<dbReference type="EMBL" id="JAVIKH010000005">
    <property type="protein sequence ID" value="MDX8335859.1"/>
    <property type="molecule type" value="Genomic_DNA"/>
</dbReference>
<organism evidence="10 11">
    <name type="scientific">Candidatus Cetobacterium colombiensis</name>
    <dbReference type="NCBI Taxonomy" id="3073100"/>
    <lineage>
        <taxon>Bacteria</taxon>
        <taxon>Fusobacteriati</taxon>
        <taxon>Fusobacteriota</taxon>
        <taxon>Fusobacteriia</taxon>
        <taxon>Fusobacteriales</taxon>
        <taxon>Fusobacteriaceae</taxon>
        <taxon>Cetobacterium</taxon>
    </lineage>
</organism>
<dbReference type="NCBIfam" id="TIGR02095">
    <property type="entry name" value="glgA"/>
    <property type="match status" value="1"/>
</dbReference>
<proteinExistence type="inferred from homology"/>
<comment type="similarity">
    <text evidence="3 7">Belongs to the glycosyltransferase 1 family. Bacterial/plant glycogen synthase subfamily.</text>
</comment>
<evidence type="ECO:0000259" key="9">
    <source>
        <dbReference type="Pfam" id="PF08323"/>
    </source>
</evidence>
<feature type="domain" description="Starch synthase catalytic" evidence="9">
    <location>
        <begin position="6"/>
        <end position="239"/>
    </location>
</feature>
<dbReference type="InterPro" id="IPR011835">
    <property type="entry name" value="GS/SS"/>
</dbReference>
<dbReference type="PANTHER" id="PTHR45825">
    <property type="entry name" value="GRANULE-BOUND STARCH SYNTHASE 1, CHLOROPLASTIC/AMYLOPLASTIC"/>
    <property type="match status" value="1"/>
</dbReference>
<evidence type="ECO:0000313" key="11">
    <source>
        <dbReference type="Proteomes" id="UP001279681"/>
    </source>
</evidence>
<accession>A0ABU4WB16</accession>
<comment type="catalytic activity">
    <reaction evidence="1 7">
        <text>[(1-&gt;4)-alpha-D-glucosyl](n) + ADP-alpha-D-glucose = [(1-&gt;4)-alpha-D-glucosyl](n+1) + ADP + H(+)</text>
        <dbReference type="Rhea" id="RHEA:18189"/>
        <dbReference type="Rhea" id="RHEA-COMP:9584"/>
        <dbReference type="Rhea" id="RHEA-COMP:9587"/>
        <dbReference type="ChEBI" id="CHEBI:15378"/>
        <dbReference type="ChEBI" id="CHEBI:15444"/>
        <dbReference type="ChEBI" id="CHEBI:57498"/>
        <dbReference type="ChEBI" id="CHEBI:456216"/>
        <dbReference type="EC" id="2.4.1.21"/>
    </reaction>
</comment>
<evidence type="ECO:0000256" key="6">
    <source>
        <dbReference type="ARBA" id="ARBA00023056"/>
    </source>
</evidence>
<dbReference type="GO" id="GO:0009011">
    <property type="term" value="F:alpha-1,4-glucan glucosyltransferase (ADP-glucose donor) activity"/>
    <property type="evidence" value="ECO:0007669"/>
    <property type="project" value="UniProtKB-EC"/>
</dbReference>
<dbReference type="CDD" id="cd03791">
    <property type="entry name" value="GT5_Glycogen_synthase_DULL1-like"/>
    <property type="match status" value="1"/>
</dbReference>
<comment type="function">
    <text evidence="2 7">Synthesizes alpha-1,4-glucan chains using ADP-glucose.</text>
</comment>
<evidence type="ECO:0000256" key="7">
    <source>
        <dbReference type="HAMAP-Rule" id="MF_00484"/>
    </source>
</evidence>
<dbReference type="Pfam" id="PF00534">
    <property type="entry name" value="Glycos_transf_1"/>
    <property type="match status" value="1"/>
</dbReference>
<dbReference type="SUPFAM" id="SSF53756">
    <property type="entry name" value="UDP-Glycosyltransferase/glycogen phosphorylase"/>
    <property type="match status" value="1"/>
</dbReference>
<dbReference type="NCBIfam" id="NF001898">
    <property type="entry name" value="PRK00654.1-1"/>
    <property type="match status" value="1"/>
</dbReference>
<keyword evidence="5 7" id="KW-0808">Transferase</keyword>
<feature type="domain" description="Glycosyl transferase family 1" evidence="8">
    <location>
        <begin position="293"/>
        <end position="437"/>
    </location>
</feature>
<evidence type="ECO:0000256" key="4">
    <source>
        <dbReference type="ARBA" id="ARBA00022676"/>
    </source>
</evidence>
<dbReference type="Gene3D" id="3.40.50.2000">
    <property type="entry name" value="Glycogen Phosphorylase B"/>
    <property type="match status" value="2"/>
</dbReference>
<comment type="pathway">
    <text evidence="7">Glycan biosynthesis; glycogen biosynthesis.</text>
</comment>
<evidence type="ECO:0000256" key="3">
    <source>
        <dbReference type="ARBA" id="ARBA00010281"/>
    </source>
</evidence>
<feature type="binding site" evidence="7">
    <location>
        <position position="18"/>
    </location>
    <ligand>
        <name>ADP-alpha-D-glucose</name>
        <dbReference type="ChEBI" id="CHEBI:57498"/>
    </ligand>
</feature>
<evidence type="ECO:0000256" key="1">
    <source>
        <dbReference type="ARBA" id="ARBA00001478"/>
    </source>
</evidence>
<dbReference type="InterPro" id="IPR001296">
    <property type="entry name" value="Glyco_trans_1"/>
</dbReference>
<sequence>MKDINLLFATSEADPFLKVGGLGDVSHALPKALKKVGVNAKVILPKNGNIPKEFVDKMNFLGSFTVPVGWRNQYAGLFHLEYDGVDFYFIDNEYYFKRHIPYGHYDDGEIFSFYCRGVLEAVKLIPNFTPDIIHCNDWHTGMIPVLLKAFYSQDELLKNTKTVFTIHNLKYQGVFSKNILGELLGLNDSYFTEDKLKFYDGVSFMKGGLIYSDVVTTVSETYAKEITYPFYGEKLNGLIVELGNKVHGIVNGIDYHLYDPRKDDKLYANFGLTNLKKKAINKVELQKRLGLPVNENVMMVGLVSRLVSQKGLDLIKWVMDDILNINLQFVILGTGDVQYQDLFNYYSYTHPEKLSANITFSDELARKIYGACDVFLMPSLFEPCGIGQLIAMRYGTVPLVRETGGLRDTVSNFNPETLGGTGFVFQNYNAHDMLFKLEYAAKVFYEDKKAWTALMRSGMKYNSDWKESAKRYKSLYGGLL</sequence>
<dbReference type="Proteomes" id="UP001279681">
    <property type="component" value="Unassembled WGS sequence"/>
</dbReference>
<dbReference type="HAMAP" id="MF_00484">
    <property type="entry name" value="Glycogen_synth"/>
    <property type="match status" value="1"/>
</dbReference>
<keyword evidence="11" id="KW-1185">Reference proteome</keyword>
<dbReference type="PANTHER" id="PTHR45825:SF11">
    <property type="entry name" value="ALPHA AMYLASE DOMAIN-CONTAINING PROTEIN"/>
    <property type="match status" value="1"/>
</dbReference>
<gene>
    <name evidence="7 10" type="primary">glgA</name>
    <name evidence="10" type="ORF">RFV38_05015</name>
</gene>
<keyword evidence="4 7" id="KW-0328">Glycosyltransferase</keyword>
<evidence type="ECO:0000256" key="5">
    <source>
        <dbReference type="ARBA" id="ARBA00022679"/>
    </source>
</evidence>
<evidence type="ECO:0000259" key="8">
    <source>
        <dbReference type="Pfam" id="PF00534"/>
    </source>
</evidence>
<comment type="caution">
    <text evidence="10">The sequence shown here is derived from an EMBL/GenBank/DDBJ whole genome shotgun (WGS) entry which is preliminary data.</text>
</comment>